<keyword evidence="3" id="KW-0547">Nucleotide-binding</keyword>
<evidence type="ECO:0000313" key="7">
    <source>
        <dbReference type="Proteomes" id="UP000014184"/>
    </source>
</evidence>
<keyword evidence="4" id="KW-0342">GTP-binding</keyword>
<proteinExistence type="predicted"/>
<evidence type="ECO:0000256" key="1">
    <source>
        <dbReference type="ARBA" id="ARBA00022679"/>
    </source>
</evidence>
<dbReference type="EMBL" id="AOSG01000018">
    <property type="protein sequence ID" value="EOR72179.1"/>
    <property type="molecule type" value="Genomic_DNA"/>
</dbReference>
<dbReference type="Pfam" id="PF12804">
    <property type="entry name" value="NTP_transf_3"/>
    <property type="match status" value="1"/>
</dbReference>
<evidence type="ECO:0000256" key="3">
    <source>
        <dbReference type="ARBA" id="ARBA00022741"/>
    </source>
</evidence>
<dbReference type="Gene3D" id="3.90.550.10">
    <property type="entry name" value="Spore Coat Polysaccharide Biosynthesis Protein SpsA, Chain A"/>
    <property type="match status" value="1"/>
</dbReference>
<keyword evidence="7" id="KW-1185">Reference proteome</keyword>
<gene>
    <name evidence="6" type="ORF">TM51_03497</name>
</gene>
<organism evidence="6 7">
    <name type="scientific">Thermobifida fusca TM51</name>
    <dbReference type="NCBI Taxonomy" id="1169414"/>
    <lineage>
        <taxon>Bacteria</taxon>
        <taxon>Bacillati</taxon>
        <taxon>Actinomycetota</taxon>
        <taxon>Actinomycetes</taxon>
        <taxon>Streptosporangiales</taxon>
        <taxon>Nocardiopsidaceae</taxon>
        <taxon>Thermobifida</taxon>
    </lineage>
</organism>
<evidence type="ECO:0000259" key="5">
    <source>
        <dbReference type="Pfam" id="PF12804"/>
    </source>
</evidence>
<name>A0A9P2TCZ3_THEFU</name>
<dbReference type="SUPFAM" id="SSF53448">
    <property type="entry name" value="Nucleotide-diphospho-sugar transferases"/>
    <property type="match status" value="1"/>
</dbReference>
<accession>A0A9P2TCZ3</accession>
<dbReference type="NCBIfam" id="TIGR03552">
    <property type="entry name" value="F420_cofC"/>
    <property type="match status" value="1"/>
</dbReference>
<protein>
    <recommendedName>
        <fullName evidence="5">MobA-like NTP transferase domain-containing protein</fullName>
    </recommendedName>
</protein>
<feature type="domain" description="MobA-like NTP transferase" evidence="5">
    <location>
        <begin position="28"/>
        <end position="140"/>
    </location>
</feature>
<dbReference type="PANTHER" id="PTHR40392">
    <property type="entry name" value="2-PHOSPHO-L-LACTATE GUANYLYLTRANSFERASE"/>
    <property type="match status" value="1"/>
</dbReference>
<dbReference type="InterPro" id="IPR025877">
    <property type="entry name" value="MobA-like_NTP_Trfase"/>
</dbReference>
<keyword evidence="2" id="KW-0548">Nucleotidyltransferase</keyword>
<dbReference type="PANTHER" id="PTHR40392:SF1">
    <property type="entry name" value="2-PHOSPHO-L-LACTATE GUANYLYLTRANSFERASE"/>
    <property type="match status" value="1"/>
</dbReference>
<dbReference type="InterPro" id="IPR002835">
    <property type="entry name" value="CofC"/>
</dbReference>
<dbReference type="Proteomes" id="UP000014184">
    <property type="component" value="Unassembled WGS sequence"/>
</dbReference>
<keyword evidence="1" id="KW-0808">Transferase</keyword>
<sequence>MAKSRLAEFAGERRPEMALAVACDTVRAVTATPEVAAIFVVTEDATAAAALERFGAHVVTGEPGTGLNAALRHGAARARLAYPDAGVCALSADLPALRPAELSQVLAAAATYPNAFLADAHGVGTTVYSALPRAVFAPAFEGWSRLRHRQSGAVELELAGVPTVRHDVDTPEDLWAAARLGVGPHTAALLDSLGLARTGG</sequence>
<reference evidence="6 7" key="1">
    <citation type="journal article" date="2013" name="Genome Announc.">
        <title>Draft Genome Sequence of the Lignocellulose Decomposer Thermobifida fusca Strain TM51.</title>
        <authorList>
            <person name="Toth A."/>
            <person name="Barna T."/>
            <person name="Nagy I."/>
            <person name="Horvath B."/>
            <person name="Nagy I."/>
            <person name="Tancsics A."/>
            <person name="Kriszt B."/>
            <person name="Baka E."/>
            <person name="Fekete C."/>
            <person name="Kukolya J."/>
        </authorList>
    </citation>
    <scope>NUCLEOTIDE SEQUENCE [LARGE SCALE GENOMIC DNA]</scope>
    <source>
        <strain evidence="6 7">TM51</strain>
    </source>
</reference>
<comment type="caution">
    <text evidence="6">The sequence shown here is derived from an EMBL/GenBank/DDBJ whole genome shotgun (WGS) entry which is preliminary data.</text>
</comment>
<evidence type="ECO:0000313" key="6">
    <source>
        <dbReference type="EMBL" id="EOR72179.1"/>
    </source>
</evidence>
<dbReference type="GO" id="GO:0043814">
    <property type="term" value="F:phospholactate guanylyltransferase activity"/>
    <property type="evidence" value="ECO:0007669"/>
    <property type="project" value="InterPro"/>
</dbReference>
<dbReference type="InterPro" id="IPR029044">
    <property type="entry name" value="Nucleotide-diphossugar_trans"/>
</dbReference>
<evidence type="ECO:0000256" key="4">
    <source>
        <dbReference type="ARBA" id="ARBA00023134"/>
    </source>
</evidence>
<dbReference type="GO" id="GO:0005525">
    <property type="term" value="F:GTP binding"/>
    <property type="evidence" value="ECO:0007669"/>
    <property type="project" value="UniProtKB-KW"/>
</dbReference>
<dbReference type="AlphaFoldDB" id="A0A9P2TCZ3"/>
<evidence type="ECO:0000256" key="2">
    <source>
        <dbReference type="ARBA" id="ARBA00022695"/>
    </source>
</evidence>